<evidence type="ECO:0000256" key="1">
    <source>
        <dbReference type="ARBA" id="ARBA00022729"/>
    </source>
</evidence>
<proteinExistence type="predicted"/>
<sequence>MPFSRVMRDPIRKNPMRETILQDDILAIEAVSQLSIGDASVVEGDSGTRNLVFTVTRSGSTADAVSVEYGVNLDGTASIGDLADGAVLAGTLDFAAGETTRTIVIAVKGDTVIEANEALSVQLYPLSGDIVLADDTATGTILNDDVLLSHVSISDASVVEGDSGTRNLVFTVTRTGGTDAASLEYGINLDGTASIGDLADGAILAGTLDFAAGETTRTITLAVKGDTVVEGNEALSVQLYPLSGDVVLDDDTGTGTILNDDVLPSHISISDASVVEGNNGTRNLVFTVTRTGGTDAASLEYGVDLDGTASIGDLADGAVLAGSLDFAAGETSKTITVAVKGDTAVEADEALSVRLYPLSGEIVFDDHTGTGTILNDDQPNQSPAAHHDAVAVNEDATTANLWSTLLGNDSDPEGQPLSISAVNASGTLGHVVFDASTQKLQYVADADAFDALAPGATATDSFTYTVTDAGGLTSTATVNVTVTGIADGVTHIGTTNDDTLNGTAGEDTLWGGLGNDTLNGLGGHDLLDGSLGKDKLDGGDGNDTLYGGLGRDELRGGNGNDVLYGGLGKDKLWGGAGADSFHVSWLEGNDTVYDFSTTEDRIVLDDGVTVSGTSVTDVNSDGVNDLILQLSLGGSVTLLGVSNASQVDVVTGDSFWSHASSVTGAFDHVAPVELAHGF</sequence>
<dbReference type="InterPro" id="IPR018511">
    <property type="entry name" value="Hemolysin-typ_Ca-bd_CS"/>
</dbReference>
<dbReference type="PANTHER" id="PTHR46682">
    <property type="entry name" value="ADHESION G-PROTEIN COUPLED RECEPTOR V1"/>
    <property type="match status" value="1"/>
</dbReference>
<keyword evidence="6" id="KW-1185">Reference proteome</keyword>
<dbReference type="Gene3D" id="2.150.10.10">
    <property type="entry name" value="Serralysin-like metalloprotease, C-terminal"/>
    <property type="match status" value="1"/>
</dbReference>
<dbReference type="EMBL" id="CP024923">
    <property type="protein sequence ID" value="ATY34209.1"/>
    <property type="molecule type" value="Genomic_DNA"/>
</dbReference>
<dbReference type="InterPro" id="IPR011049">
    <property type="entry name" value="Serralysin-like_metalloprot_C"/>
</dbReference>
<dbReference type="Gene3D" id="2.60.40.2030">
    <property type="match status" value="3"/>
</dbReference>
<dbReference type="InterPro" id="IPR001343">
    <property type="entry name" value="Hemolysn_Ca-bd"/>
</dbReference>
<feature type="domain" description="Calx-beta" evidence="4">
    <location>
        <begin position="21"/>
        <end position="124"/>
    </location>
</feature>
<dbReference type="Pfam" id="PF03160">
    <property type="entry name" value="Calx-beta"/>
    <property type="match status" value="3"/>
</dbReference>
<dbReference type="GO" id="GO:0016020">
    <property type="term" value="C:membrane"/>
    <property type="evidence" value="ECO:0007669"/>
    <property type="project" value="InterPro"/>
</dbReference>
<evidence type="ECO:0000313" key="6">
    <source>
        <dbReference type="Proteomes" id="UP000229081"/>
    </source>
</evidence>
<dbReference type="Proteomes" id="UP000229081">
    <property type="component" value="Chromosome"/>
</dbReference>
<keyword evidence="3" id="KW-0106">Calcium</keyword>
<dbReference type="KEGG" id="sphc:CVN68_21460"/>
<keyword evidence="2" id="KW-0677">Repeat</keyword>
<evidence type="ECO:0000313" key="5">
    <source>
        <dbReference type="EMBL" id="ATY34209.1"/>
    </source>
</evidence>
<accession>A0A2K8MQD0</accession>
<evidence type="ECO:0000256" key="3">
    <source>
        <dbReference type="ARBA" id="ARBA00022837"/>
    </source>
</evidence>
<dbReference type="AlphaFoldDB" id="A0A2K8MQD0"/>
<dbReference type="PRINTS" id="PR00313">
    <property type="entry name" value="CABNDNGRPT"/>
</dbReference>
<dbReference type="SUPFAM" id="SSF141072">
    <property type="entry name" value="CalX-like"/>
    <property type="match status" value="3"/>
</dbReference>
<keyword evidence="1" id="KW-0732">Signal</keyword>
<gene>
    <name evidence="5" type="ORF">CVN68_21460</name>
</gene>
<dbReference type="GO" id="GO:0005509">
    <property type="term" value="F:calcium ion binding"/>
    <property type="evidence" value="ECO:0007669"/>
    <property type="project" value="InterPro"/>
</dbReference>
<dbReference type="Pfam" id="PF17963">
    <property type="entry name" value="Big_9"/>
    <property type="match status" value="1"/>
</dbReference>
<dbReference type="InterPro" id="IPR026919">
    <property type="entry name" value="ADGRV1"/>
</dbReference>
<dbReference type="GO" id="GO:0004930">
    <property type="term" value="F:G protein-coupled receptor activity"/>
    <property type="evidence" value="ECO:0007669"/>
    <property type="project" value="InterPro"/>
</dbReference>
<feature type="domain" description="Calx-beta" evidence="4">
    <location>
        <begin position="253"/>
        <end position="356"/>
    </location>
</feature>
<dbReference type="InterPro" id="IPR038081">
    <property type="entry name" value="CalX-like_sf"/>
</dbReference>
<dbReference type="SUPFAM" id="SSF51120">
    <property type="entry name" value="beta-Roll"/>
    <property type="match status" value="2"/>
</dbReference>
<evidence type="ECO:0000259" key="4">
    <source>
        <dbReference type="SMART" id="SM00237"/>
    </source>
</evidence>
<reference evidence="5 6" key="1">
    <citation type="submission" date="2017-11" db="EMBL/GenBank/DDBJ databases">
        <title>Complete genome sequence of Sphingomonas sp. Strain Cra20, a psychrotolerant potential plant growth promoting rhizobacteria.</title>
        <authorList>
            <person name="Luo Y."/>
        </authorList>
    </citation>
    <scope>NUCLEOTIDE SEQUENCE [LARGE SCALE GENOMIC DNA]</scope>
    <source>
        <strain evidence="5 6">Cra20</strain>
    </source>
</reference>
<dbReference type="SMART" id="SM00237">
    <property type="entry name" value="Calx_beta"/>
    <property type="match status" value="3"/>
</dbReference>
<evidence type="ECO:0000256" key="2">
    <source>
        <dbReference type="ARBA" id="ARBA00022737"/>
    </source>
</evidence>
<organism evidence="5 6">
    <name type="scientific">Sphingomonas psychrotolerans</name>
    <dbReference type="NCBI Taxonomy" id="1327635"/>
    <lineage>
        <taxon>Bacteria</taxon>
        <taxon>Pseudomonadati</taxon>
        <taxon>Pseudomonadota</taxon>
        <taxon>Alphaproteobacteria</taxon>
        <taxon>Sphingomonadales</taxon>
        <taxon>Sphingomonadaceae</taxon>
        <taxon>Sphingomonas</taxon>
    </lineage>
</organism>
<protein>
    <recommendedName>
        <fullName evidence="4">Calx-beta domain-containing protein</fullName>
    </recommendedName>
</protein>
<dbReference type="PANTHER" id="PTHR46682:SF1">
    <property type="entry name" value="ADHESION G-PROTEIN COUPLED RECEPTOR V1"/>
    <property type="match status" value="1"/>
</dbReference>
<dbReference type="Pfam" id="PF00353">
    <property type="entry name" value="HemolysinCabind"/>
    <property type="match status" value="2"/>
</dbReference>
<dbReference type="PROSITE" id="PS00330">
    <property type="entry name" value="HEMOLYSIN_CALCIUM"/>
    <property type="match status" value="3"/>
</dbReference>
<dbReference type="InterPro" id="IPR003644">
    <property type="entry name" value="Calx_beta"/>
</dbReference>
<name>A0A2K8MQD0_9SPHN</name>
<feature type="domain" description="Calx-beta" evidence="4">
    <location>
        <begin position="137"/>
        <end position="240"/>
    </location>
</feature>